<proteinExistence type="predicted"/>
<evidence type="ECO:0000313" key="2">
    <source>
        <dbReference type="Proteomes" id="UP000315010"/>
    </source>
</evidence>
<accession>A0A5C5ZC29</accession>
<keyword evidence="2" id="KW-1185">Reference proteome</keyword>
<comment type="caution">
    <text evidence="1">The sequence shown here is derived from an EMBL/GenBank/DDBJ whole genome shotgun (WGS) entry which is preliminary data.</text>
</comment>
<dbReference type="AlphaFoldDB" id="A0A5C5ZC29"/>
<reference evidence="1 2" key="1">
    <citation type="submission" date="2019-02" db="EMBL/GenBank/DDBJ databases">
        <title>Deep-cultivation of Planctomycetes and their phenomic and genomic characterization uncovers novel biology.</title>
        <authorList>
            <person name="Wiegand S."/>
            <person name="Jogler M."/>
            <person name="Boedeker C."/>
            <person name="Pinto D."/>
            <person name="Vollmers J."/>
            <person name="Rivas-Marin E."/>
            <person name="Kohn T."/>
            <person name="Peeters S.H."/>
            <person name="Heuer A."/>
            <person name="Rast P."/>
            <person name="Oberbeckmann S."/>
            <person name="Bunk B."/>
            <person name="Jeske O."/>
            <person name="Meyerdierks A."/>
            <person name="Storesund J.E."/>
            <person name="Kallscheuer N."/>
            <person name="Luecker S."/>
            <person name="Lage O.M."/>
            <person name="Pohl T."/>
            <person name="Merkel B.J."/>
            <person name="Hornburger P."/>
            <person name="Mueller R.-W."/>
            <person name="Bruemmer F."/>
            <person name="Labrenz M."/>
            <person name="Spormann A.M."/>
            <person name="Op Den Camp H."/>
            <person name="Overmann J."/>
            <person name="Amann R."/>
            <person name="Jetten M.S.M."/>
            <person name="Mascher T."/>
            <person name="Medema M.H."/>
            <person name="Devos D.P."/>
            <person name="Kaster A.-K."/>
            <person name="Ovreas L."/>
            <person name="Rohde M."/>
            <person name="Galperin M.Y."/>
            <person name="Jogler C."/>
        </authorList>
    </citation>
    <scope>NUCLEOTIDE SEQUENCE [LARGE SCALE GENOMIC DNA]</scope>
    <source>
        <strain evidence="1 2">CA13</strain>
    </source>
</reference>
<protein>
    <submittedName>
        <fullName evidence="1">Uncharacterized protein</fullName>
    </submittedName>
</protein>
<dbReference type="Proteomes" id="UP000315010">
    <property type="component" value="Unassembled WGS sequence"/>
</dbReference>
<name>A0A5C5ZC29_9BACT</name>
<gene>
    <name evidence="1" type="ORF">CA13_61760</name>
</gene>
<dbReference type="EMBL" id="SJPJ01000001">
    <property type="protein sequence ID" value="TWT84696.1"/>
    <property type="molecule type" value="Genomic_DNA"/>
</dbReference>
<evidence type="ECO:0000313" key="1">
    <source>
        <dbReference type="EMBL" id="TWT84696.1"/>
    </source>
</evidence>
<sequence length="70" mass="8026">MDGHVSPLCSGTGDTFLVQALLIHSWQHRTGTRERNAAVRREVTLIRLSASIRNRERNRFLVVQTGKLLW</sequence>
<organism evidence="1 2">
    <name type="scientific">Novipirellula herctigrandis</name>
    <dbReference type="NCBI Taxonomy" id="2527986"/>
    <lineage>
        <taxon>Bacteria</taxon>
        <taxon>Pseudomonadati</taxon>
        <taxon>Planctomycetota</taxon>
        <taxon>Planctomycetia</taxon>
        <taxon>Pirellulales</taxon>
        <taxon>Pirellulaceae</taxon>
        <taxon>Novipirellula</taxon>
    </lineage>
</organism>